<proteinExistence type="predicted"/>
<dbReference type="Pfam" id="PF03279">
    <property type="entry name" value="Lip_A_acyltrans"/>
    <property type="match status" value="1"/>
</dbReference>
<dbReference type="CDD" id="cd07984">
    <property type="entry name" value="LPLAT_LABLAT-like"/>
    <property type="match status" value="1"/>
</dbReference>
<comment type="subcellular location">
    <subcellularLocation>
        <location evidence="1">Cell inner membrane</location>
    </subcellularLocation>
</comment>
<evidence type="ECO:0000256" key="4">
    <source>
        <dbReference type="ARBA" id="ARBA00022679"/>
    </source>
</evidence>
<reference evidence="8 9" key="1">
    <citation type="submission" date="2017-11" db="EMBL/GenBank/DDBJ databases">
        <title>Comparative genomic analysis of Holospora spp., intranuclear symbionts of paramecia.</title>
        <authorList>
            <person name="Garushyants S.K."/>
            <person name="Beliavskaya A."/>
            <person name="Malko D.B."/>
            <person name="Logacheva M.D."/>
            <person name="Rautian M.S."/>
            <person name="Gelfand M.S."/>
        </authorList>
    </citation>
    <scope>NUCLEOTIDE SEQUENCE [LARGE SCALE GENOMIC DNA]</scope>
    <source>
        <strain evidence="9">02AZ16</strain>
    </source>
</reference>
<dbReference type="InterPro" id="IPR004960">
    <property type="entry name" value="LipA_acyltrans"/>
</dbReference>
<dbReference type="AlphaFoldDB" id="A0A2S5R9L5"/>
<evidence type="ECO:0000313" key="9">
    <source>
        <dbReference type="Proteomes" id="UP000239425"/>
    </source>
</evidence>
<evidence type="ECO:0000256" key="5">
    <source>
        <dbReference type="ARBA" id="ARBA00023136"/>
    </source>
</evidence>
<keyword evidence="3" id="KW-0997">Cell inner membrane</keyword>
<accession>A0A2S5R9L5</accession>
<evidence type="ECO:0000313" key="8">
    <source>
        <dbReference type="EMBL" id="PPE03825.1"/>
    </source>
</evidence>
<keyword evidence="7" id="KW-0812">Transmembrane</keyword>
<evidence type="ECO:0000256" key="7">
    <source>
        <dbReference type="SAM" id="Phobius"/>
    </source>
</evidence>
<name>A0A2S5R9L5_9PROT</name>
<keyword evidence="2" id="KW-1003">Cell membrane</keyword>
<keyword evidence="9" id="KW-1185">Reference proteome</keyword>
<dbReference type="PANTHER" id="PTHR30606">
    <property type="entry name" value="LIPID A BIOSYNTHESIS LAUROYL ACYLTRANSFERASE"/>
    <property type="match status" value="1"/>
</dbReference>
<dbReference type="GO" id="GO:0016746">
    <property type="term" value="F:acyltransferase activity"/>
    <property type="evidence" value="ECO:0007669"/>
    <property type="project" value="UniProtKB-KW"/>
</dbReference>
<dbReference type="OrthoDB" id="9801955at2"/>
<sequence length="293" mass="34326">MSLSQKKTLRSWIRTCRHAIEFTGFLGAIVLFSGLGLPRASKIGGKLAQWLGPWLPVHRIGMKNLMQVFPEWSMSQRRRVLEKMWFHWGAVCAEYCHLERFNSQNLEIEGYDHIAHFKDKPCIFVSGHFGNFQMISLALKECGFKVTQVYRQANNPWVNKIMQKLQRQVCHRVVAKTEHPVKAMVEALQSNESVLILIDQKFTQGPLIPLLGHLAHTTLIPARCAEKYQCALIPVYAERLEEARFKIKFFPEILPKNSPEETMRQVNTHLEVWVCNQPEQWFWIHRRWPFDYD</sequence>
<comment type="caution">
    <text evidence="8">The sequence shown here is derived from an EMBL/GenBank/DDBJ whole genome shotgun (WGS) entry which is preliminary data.</text>
</comment>
<evidence type="ECO:0000256" key="1">
    <source>
        <dbReference type="ARBA" id="ARBA00004533"/>
    </source>
</evidence>
<protein>
    <submittedName>
        <fullName evidence="8">Lipid A biosynthesis lauroyl acyltransferase</fullName>
    </submittedName>
</protein>
<keyword evidence="6 8" id="KW-0012">Acyltransferase</keyword>
<dbReference type="GO" id="GO:0005886">
    <property type="term" value="C:plasma membrane"/>
    <property type="evidence" value="ECO:0007669"/>
    <property type="project" value="UniProtKB-SubCell"/>
</dbReference>
<feature type="transmembrane region" description="Helical" evidence="7">
    <location>
        <begin position="20"/>
        <end position="37"/>
    </location>
</feature>
<keyword evidence="5 7" id="KW-0472">Membrane</keyword>
<dbReference type="GO" id="GO:0009247">
    <property type="term" value="P:glycolipid biosynthetic process"/>
    <property type="evidence" value="ECO:0007669"/>
    <property type="project" value="UniProtKB-ARBA"/>
</dbReference>
<dbReference type="EMBL" id="PHHC01000080">
    <property type="protein sequence ID" value="PPE03825.1"/>
    <property type="molecule type" value="Genomic_DNA"/>
</dbReference>
<evidence type="ECO:0000256" key="2">
    <source>
        <dbReference type="ARBA" id="ARBA00022475"/>
    </source>
</evidence>
<evidence type="ECO:0000256" key="6">
    <source>
        <dbReference type="ARBA" id="ARBA00023315"/>
    </source>
</evidence>
<dbReference type="PANTHER" id="PTHR30606:SF9">
    <property type="entry name" value="LIPID A BIOSYNTHESIS LAUROYLTRANSFERASE"/>
    <property type="match status" value="1"/>
</dbReference>
<dbReference type="Proteomes" id="UP000239425">
    <property type="component" value="Unassembled WGS sequence"/>
</dbReference>
<evidence type="ECO:0000256" key="3">
    <source>
        <dbReference type="ARBA" id="ARBA00022519"/>
    </source>
</evidence>
<gene>
    <name evidence="8" type="ORF">HCUR_00601</name>
</gene>
<keyword evidence="7" id="KW-1133">Transmembrane helix</keyword>
<organism evidence="8 9">
    <name type="scientific">Holospora curviuscula</name>
    <dbReference type="NCBI Taxonomy" id="1082868"/>
    <lineage>
        <taxon>Bacteria</taxon>
        <taxon>Pseudomonadati</taxon>
        <taxon>Pseudomonadota</taxon>
        <taxon>Alphaproteobacteria</taxon>
        <taxon>Holosporales</taxon>
        <taxon>Holosporaceae</taxon>
        <taxon>Holospora</taxon>
    </lineage>
</organism>
<keyword evidence="4 8" id="KW-0808">Transferase</keyword>